<dbReference type="EMBL" id="JACVVK020000340">
    <property type="protein sequence ID" value="KAK7477821.1"/>
    <property type="molecule type" value="Genomic_DNA"/>
</dbReference>
<dbReference type="InterPro" id="IPR040436">
    <property type="entry name" value="Disconnected-like"/>
</dbReference>
<keyword evidence="2" id="KW-1185">Reference proteome</keyword>
<name>A0ABD0JSG9_9CAEN</name>
<organism evidence="1 2">
    <name type="scientific">Batillaria attramentaria</name>
    <dbReference type="NCBI Taxonomy" id="370345"/>
    <lineage>
        <taxon>Eukaryota</taxon>
        <taxon>Metazoa</taxon>
        <taxon>Spiralia</taxon>
        <taxon>Lophotrochozoa</taxon>
        <taxon>Mollusca</taxon>
        <taxon>Gastropoda</taxon>
        <taxon>Caenogastropoda</taxon>
        <taxon>Sorbeoconcha</taxon>
        <taxon>Cerithioidea</taxon>
        <taxon>Batillariidae</taxon>
        <taxon>Batillaria</taxon>
    </lineage>
</organism>
<evidence type="ECO:0008006" key="3">
    <source>
        <dbReference type="Google" id="ProtNLM"/>
    </source>
</evidence>
<evidence type="ECO:0000313" key="2">
    <source>
        <dbReference type="Proteomes" id="UP001519460"/>
    </source>
</evidence>
<reference evidence="1 2" key="1">
    <citation type="journal article" date="2023" name="Sci. Data">
        <title>Genome assembly of the Korean intertidal mud-creeper Batillaria attramentaria.</title>
        <authorList>
            <person name="Patra A.K."/>
            <person name="Ho P.T."/>
            <person name="Jun S."/>
            <person name="Lee S.J."/>
            <person name="Kim Y."/>
            <person name="Won Y.J."/>
        </authorList>
    </citation>
    <scope>NUCLEOTIDE SEQUENCE [LARGE SCALE GENOMIC DNA]</scope>
    <source>
        <strain evidence="1">Wonlab-2016</strain>
    </source>
</reference>
<sequence>MNLSMCCCPPPPPPPKVPRAGAGSTRPWSLKDIIRRFSINPALVFQAIRCTHPSCPCECFAPGKTCLRYCDSCNHGWVSHALDKLGYQHAYNLGMQVEVVQPNIVFDIASLMLYGSQATPVRLKILLDRLFSVLQHEEVLQVLHGFGWSYEDYARGYILQVRV</sequence>
<dbReference type="AlphaFoldDB" id="A0ABD0JSG9"/>
<dbReference type="Proteomes" id="UP001519460">
    <property type="component" value="Unassembled WGS sequence"/>
</dbReference>
<dbReference type="PANTHER" id="PTHR15021:SF0">
    <property type="entry name" value="DISCO-RELATED, ISOFORM A-RELATED"/>
    <property type="match status" value="1"/>
</dbReference>
<dbReference type="PANTHER" id="PTHR15021">
    <property type="entry name" value="DISCONNECTED-RELATED"/>
    <property type="match status" value="1"/>
</dbReference>
<protein>
    <recommendedName>
        <fullName evidence="3">Zinc finger protein basonuclin-2</fullName>
    </recommendedName>
</protein>
<evidence type="ECO:0000313" key="1">
    <source>
        <dbReference type="EMBL" id="KAK7477821.1"/>
    </source>
</evidence>
<accession>A0ABD0JSG9</accession>
<proteinExistence type="predicted"/>
<gene>
    <name evidence="1" type="ORF">BaRGS_00030899</name>
</gene>
<comment type="caution">
    <text evidence="1">The sequence shown here is derived from an EMBL/GenBank/DDBJ whole genome shotgun (WGS) entry which is preliminary data.</text>
</comment>